<comment type="caution">
    <text evidence="5">The sequence shown here is derived from an EMBL/GenBank/DDBJ whole genome shotgun (WGS) entry which is preliminary data.</text>
</comment>
<dbReference type="PANTHER" id="PTHR10907">
    <property type="entry name" value="REGUCALCIN"/>
    <property type="match status" value="1"/>
</dbReference>
<evidence type="ECO:0000313" key="5">
    <source>
        <dbReference type="EMBL" id="GGC10262.1"/>
    </source>
</evidence>
<dbReference type="AlphaFoldDB" id="A0A916TV82"/>
<dbReference type="EMBL" id="BMHK01000026">
    <property type="protein sequence ID" value="GGC10262.1"/>
    <property type="molecule type" value="Genomic_DNA"/>
</dbReference>
<feature type="binding site" evidence="3">
    <location>
        <position position="98"/>
    </location>
    <ligand>
        <name>substrate</name>
    </ligand>
</feature>
<keyword evidence="6" id="KW-1185">Reference proteome</keyword>
<keyword evidence="3" id="KW-0479">Metal-binding</keyword>
<name>A0A916TV82_9SPHN</name>
<proteinExistence type="inferred from homology"/>
<dbReference type="Pfam" id="PF08450">
    <property type="entry name" value="SGL"/>
    <property type="match status" value="1"/>
</dbReference>
<evidence type="ECO:0000256" key="3">
    <source>
        <dbReference type="PIRSR" id="PIRSR605511-2"/>
    </source>
</evidence>
<sequence length="290" mass="30873">MQAEHLLSIGATLGEGPVWIDGALWFVDIKNDTVFRFDPASRDLARWKAPEHVGWVLPSGQRGLIAGLMSGPHRFLPETGAFERIAHVQADLPDNRLNDAAIDGEGRIWFGTMDNLEESATGLVFVLDKGAVTQATLSPVTITNGPAISPCGARLYHVDTLGRRVIRHAIAPGGTADAGEIFLDFNDDAHADWGYPDGAICDAEGAVWLGFFGGGAARRFSPDGTLTHEARFPVSNITKVALGGADGHTAYATTARQGLSDAQRAAEPLAGDIFTFRVEVPAPLARHANT</sequence>
<dbReference type="Proteomes" id="UP000608154">
    <property type="component" value="Unassembled WGS sequence"/>
</dbReference>
<dbReference type="RefSeq" id="WP_188772482.1">
    <property type="nucleotide sequence ID" value="NZ_BMHK01000026.1"/>
</dbReference>
<feature type="binding site" evidence="3">
    <location>
        <position position="197"/>
    </location>
    <ligand>
        <name>a divalent metal cation</name>
        <dbReference type="ChEBI" id="CHEBI:60240"/>
    </ligand>
</feature>
<comment type="similarity">
    <text evidence="1">Belongs to the SMP-30/CGR1 family.</text>
</comment>
<dbReference type="GO" id="GO:0005509">
    <property type="term" value="F:calcium ion binding"/>
    <property type="evidence" value="ECO:0007669"/>
    <property type="project" value="TreeGrafter"/>
</dbReference>
<dbReference type="SUPFAM" id="SSF63829">
    <property type="entry name" value="Calcium-dependent phosphotriesterase"/>
    <property type="match status" value="1"/>
</dbReference>
<feature type="binding site" evidence="3">
    <location>
        <position position="15"/>
    </location>
    <ligand>
        <name>a divalent metal cation</name>
        <dbReference type="ChEBI" id="CHEBI:60240"/>
    </ligand>
</feature>
<dbReference type="InterPro" id="IPR005511">
    <property type="entry name" value="SMP-30"/>
</dbReference>
<feature type="active site" description="Proton donor/acceptor" evidence="2">
    <location>
        <position position="197"/>
    </location>
</feature>
<protein>
    <submittedName>
        <fullName evidence="5">Gluconolaconase</fullName>
    </submittedName>
</protein>
<reference evidence="5" key="2">
    <citation type="submission" date="2020-09" db="EMBL/GenBank/DDBJ databases">
        <authorList>
            <person name="Sun Q."/>
            <person name="Zhou Y."/>
        </authorList>
    </citation>
    <scope>NUCLEOTIDE SEQUENCE</scope>
    <source>
        <strain evidence="5">CGMCC 1.15095</strain>
    </source>
</reference>
<accession>A0A916TV82</accession>
<evidence type="ECO:0000313" key="6">
    <source>
        <dbReference type="Proteomes" id="UP000608154"/>
    </source>
</evidence>
<dbReference type="GO" id="GO:0019853">
    <property type="term" value="P:L-ascorbic acid biosynthetic process"/>
    <property type="evidence" value="ECO:0007669"/>
    <property type="project" value="TreeGrafter"/>
</dbReference>
<dbReference type="Gene3D" id="2.120.10.30">
    <property type="entry name" value="TolB, C-terminal domain"/>
    <property type="match status" value="1"/>
</dbReference>
<gene>
    <name evidence="5" type="primary">xylC</name>
    <name evidence="5" type="ORF">GCM10011494_31120</name>
</gene>
<dbReference type="InterPro" id="IPR013658">
    <property type="entry name" value="SGL"/>
</dbReference>
<dbReference type="InterPro" id="IPR011042">
    <property type="entry name" value="6-blade_b-propeller_TolB-like"/>
</dbReference>
<dbReference type="GO" id="GO:0004341">
    <property type="term" value="F:gluconolactonase activity"/>
    <property type="evidence" value="ECO:0007669"/>
    <property type="project" value="TreeGrafter"/>
</dbReference>
<feature type="binding site" evidence="3">
    <location>
        <position position="96"/>
    </location>
    <ligand>
        <name>substrate</name>
    </ligand>
</feature>
<comment type="cofactor">
    <cofactor evidence="3">
        <name>Zn(2+)</name>
        <dbReference type="ChEBI" id="CHEBI:29105"/>
    </cofactor>
    <text evidence="3">Binds 1 divalent metal cation per subunit.</text>
</comment>
<evidence type="ECO:0000256" key="1">
    <source>
        <dbReference type="ARBA" id="ARBA00008853"/>
    </source>
</evidence>
<reference evidence="5" key="1">
    <citation type="journal article" date="2014" name="Int. J. Syst. Evol. Microbiol.">
        <title>Complete genome sequence of Corynebacterium casei LMG S-19264T (=DSM 44701T), isolated from a smear-ripened cheese.</title>
        <authorList>
            <consortium name="US DOE Joint Genome Institute (JGI-PGF)"/>
            <person name="Walter F."/>
            <person name="Albersmeier A."/>
            <person name="Kalinowski J."/>
            <person name="Ruckert C."/>
        </authorList>
    </citation>
    <scope>NUCLEOTIDE SEQUENCE</scope>
    <source>
        <strain evidence="5">CGMCC 1.15095</strain>
    </source>
</reference>
<feature type="binding site" evidence="3">
    <location>
        <position position="144"/>
    </location>
    <ligand>
        <name>a divalent metal cation</name>
        <dbReference type="ChEBI" id="CHEBI:60240"/>
    </ligand>
</feature>
<keyword evidence="3" id="KW-0862">Zinc</keyword>
<evidence type="ECO:0000259" key="4">
    <source>
        <dbReference type="Pfam" id="PF08450"/>
    </source>
</evidence>
<dbReference type="PANTHER" id="PTHR10907:SF47">
    <property type="entry name" value="REGUCALCIN"/>
    <property type="match status" value="1"/>
</dbReference>
<feature type="domain" description="SMP-30/Gluconolactonase/LRE-like region" evidence="4">
    <location>
        <begin position="13"/>
        <end position="256"/>
    </location>
</feature>
<dbReference type="PRINTS" id="PR01790">
    <property type="entry name" value="SMP30FAMILY"/>
</dbReference>
<organism evidence="5 6">
    <name type="scientific">Novosphingobium endophyticum</name>
    <dbReference type="NCBI Taxonomy" id="1955250"/>
    <lineage>
        <taxon>Bacteria</taxon>
        <taxon>Pseudomonadati</taxon>
        <taxon>Pseudomonadota</taxon>
        <taxon>Alphaproteobacteria</taxon>
        <taxon>Sphingomonadales</taxon>
        <taxon>Sphingomonadaceae</taxon>
        <taxon>Novosphingobium</taxon>
    </lineage>
</organism>
<evidence type="ECO:0000256" key="2">
    <source>
        <dbReference type="PIRSR" id="PIRSR605511-1"/>
    </source>
</evidence>